<comment type="function">
    <text evidence="6">Plays an important role in the control of DNA replication and the maintenance of replication fork stability.</text>
</comment>
<evidence type="ECO:0000256" key="2">
    <source>
        <dbReference type="ARBA" id="ARBA00006075"/>
    </source>
</evidence>
<feature type="domain" description="Chromosome segregation in meiosis protein 3" evidence="8">
    <location>
        <begin position="183"/>
        <end position="264"/>
    </location>
</feature>
<evidence type="ECO:0000259" key="8">
    <source>
        <dbReference type="Pfam" id="PF07962"/>
    </source>
</evidence>
<evidence type="ECO:0000256" key="5">
    <source>
        <dbReference type="ARBA" id="ARBA00023306"/>
    </source>
</evidence>
<dbReference type="PANTHER" id="PTHR13220">
    <property type="entry name" value="TIMELESS INTERACTING-RELATED"/>
    <property type="match status" value="1"/>
</dbReference>
<reference evidence="9" key="1">
    <citation type="submission" date="2020-07" db="EMBL/GenBank/DDBJ databases">
        <title>Draft Genome Sequence of a Deep-Sea Yeast, Naganishia (Cryptococcus) liquefaciens strain N6.</title>
        <authorList>
            <person name="Han Y.W."/>
            <person name="Kajitani R."/>
            <person name="Morimoto H."/>
            <person name="Parhat M."/>
            <person name="Tsubouchi H."/>
            <person name="Bakenova O."/>
            <person name="Ogata M."/>
            <person name="Argunhan B."/>
            <person name="Aoki R."/>
            <person name="Kajiwara S."/>
            <person name="Itoh T."/>
            <person name="Iwasaki H."/>
        </authorList>
    </citation>
    <scope>NUCLEOTIDE SEQUENCE</scope>
    <source>
        <strain evidence="9">N6</strain>
    </source>
</reference>
<keyword evidence="10" id="KW-1185">Reference proteome</keyword>
<dbReference type="InterPro" id="IPR012923">
    <property type="entry name" value="Csm3"/>
</dbReference>
<name>A0A8H3TU90_9TREE</name>
<evidence type="ECO:0000313" key="10">
    <source>
        <dbReference type="Proteomes" id="UP000620104"/>
    </source>
</evidence>
<keyword evidence="5 6" id="KW-0131">Cell cycle</keyword>
<gene>
    <name evidence="9" type="ORF">NliqN6_3679</name>
</gene>
<dbReference type="GO" id="GO:0043111">
    <property type="term" value="P:replication fork arrest"/>
    <property type="evidence" value="ECO:0007669"/>
    <property type="project" value="TreeGrafter"/>
</dbReference>
<evidence type="ECO:0000256" key="6">
    <source>
        <dbReference type="RuleBase" id="RU366049"/>
    </source>
</evidence>
<organism evidence="9 10">
    <name type="scientific">Naganishia liquefaciens</name>
    <dbReference type="NCBI Taxonomy" id="104408"/>
    <lineage>
        <taxon>Eukaryota</taxon>
        <taxon>Fungi</taxon>
        <taxon>Dikarya</taxon>
        <taxon>Basidiomycota</taxon>
        <taxon>Agaricomycotina</taxon>
        <taxon>Tremellomycetes</taxon>
        <taxon>Filobasidiales</taxon>
        <taxon>Filobasidiaceae</taxon>
        <taxon>Naganishia</taxon>
    </lineage>
</organism>
<dbReference type="PANTHER" id="PTHR13220:SF11">
    <property type="entry name" value="TIMELESS-INTERACTING PROTEIN"/>
    <property type="match status" value="1"/>
</dbReference>
<comment type="subcellular location">
    <subcellularLocation>
        <location evidence="1 6">Nucleus</location>
    </subcellularLocation>
</comment>
<dbReference type="Pfam" id="PF07962">
    <property type="entry name" value="Swi3"/>
    <property type="match status" value="1"/>
</dbReference>
<feature type="compositionally biased region" description="Polar residues" evidence="7">
    <location>
        <begin position="283"/>
        <end position="293"/>
    </location>
</feature>
<protein>
    <recommendedName>
        <fullName evidence="6">Chromosome segregation in meiosis protein</fullName>
    </recommendedName>
</protein>
<evidence type="ECO:0000313" key="9">
    <source>
        <dbReference type="EMBL" id="GHJ87277.1"/>
    </source>
</evidence>
<dbReference type="GO" id="GO:0003677">
    <property type="term" value="F:DNA binding"/>
    <property type="evidence" value="ECO:0007669"/>
    <property type="project" value="TreeGrafter"/>
</dbReference>
<sequence>MNPLAGLDSPPSARAGSPFRMDITPVRTNQVNLFFSPAQDDDDDNDEAAVEGTYVRKARQQVPETYTRKARPAIEEDDESEDERSVDPPSKRQRTSGPAPSTSGPQNAAARLAASRRALDPTSALSLFDDDPDDPAASAQHPATAGDPMGAFDPLRGPAGMMSGTAGGADNEATDKPKRTRPKLDVERLLGDRGFPALIKDAKRLRLRGKGHEAKDLAHLLSMYQMWTHQMFPRMAFTETVARVETLCHMKVVKSALSGYREKDKELRDALFRSPSPPRAGTIPQSAGESSIPANPANLAEPISRASAAREPDPEMDMEEEDYEAMIAAAEHEASAAQSAIVGGPAARDKAGMGQQENDDDEDFEAMIAAAEAEAEEAHRNAASMHRQAAAAADSGTGNGQSTGGIDEYGDDWAAMDALLDGGHDIGADL</sequence>
<feature type="region of interest" description="Disordered" evidence="7">
    <location>
        <begin position="271"/>
        <end position="313"/>
    </location>
</feature>
<dbReference type="GO" id="GO:0031298">
    <property type="term" value="C:replication fork protection complex"/>
    <property type="evidence" value="ECO:0007669"/>
    <property type="project" value="TreeGrafter"/>
</dbReference>
<proteinExistence type="inferred from homology"/>
<comment type="caution">
    <text evidence="9">The sequence shown here is derived from an EMBL/GenBank/DDBJ whole genome shotgun (WGS) entry which is preliminary data.</text>
</comment>
<feature type="region of interest" description="Disordered" evidence="7">
    <location>
        <begin position="386"/>
        <end position="405"/>
    </location>
</feature>
<dbReference type="EMBL" id="BLZA01000021">
    <property type="protein sequence ID" value="GHJ87277.1"/>
    <property type="molecule type" value="Genomic_DNA"/>
</dbReference>
<feature type="region of interest" description="Disordered" evidence="7">
    <location>
        <begin position="1"/>
        <end position="23"/>
    </location>
</feature>
<keyword evidence="3 6" id="KW-0227">DNA damage</keyword>
<keyword evidence="4 6" id="KW-0539">Nucleus</keyword>
<feature type="compositionally biased region" description="Acidic residues" evidence="7">
    <location>
        <begin position="39"/>
        <end position="49"/>
    </location>
</feature>
<comment type="similarity">
    <text evidence="2 6">Belongs to the CSM3 family.</text>
</comment>
<accession>A0A8H3TU90</accession>
<dbReference type="OrthoDB" id="437078at2759"/>
<dbReference type="Proteomes" id="UP000620104">
    <property type="component" value="Unassembled WGS sequence"/>
</dbReference>
<feature type="region of interest" description="Disordered" evidence="7">
    <location>
        <begin position="35"/>
        <end position="181"/>
    </location>
</feature>
<evidence type="ECO:0000256" key="7">
    <source>
        <dbReference type="SAM" id="MobiDB-lite"/>
    </source>
</evidence>
<dbReference type="GO" id="GO:0006974">
    <property type="term" value="P:DNA damage response"/>
    <property type="evidence" value="ECO:0007669"/>
    <property type="project" value="UniProtKB-KW"/>
</dbReference>
<evidence type="ECO:0000256" key="3">
    <source>
        <dbReference type="ARBA" id="ARBA00022763"/>
    </source>
</evidence>
<dbReference type="GO" id="GO:0031297">
    <property type="term" value="P:replication fork processing"/>
    <property type="evidence" value="ECO:0007669"/>
    <property type="project" value="UniProtKB-UniRule"/>
</dbReference>
<feature type="compositionally biased region" description="Polar residues" evidence="7">
    <location>
        <begin position="95"/>
        <end position="106"/>
    </location>
</feature>
<dbReference type="AlphaFoldDB" id="A0A8H3TU90"/>
<dbReference type="GO" id="GO:0000076">
    <property type="term" value="P:DNA replication checkpoint signaling"/>
    <property type="evidence" value="ECO:0007669"/>
    <property type="project" value="UniProtKB-UniRule"/>
</dbReference>
<evidence type="ECO:0000256" key="1">
    <source>
        <dbReference type="ARBA" id="ARBA00004123"/>
    </source>
</evidence>
<evidence type="ECO:0000256" key="4">
    <source>
        <dbReference type="ARBA" id="ARBA00023242"/>
    </source>
</evidence>
<dbReference type="InterPro" id="IPR040038">
    <property type="entry name" value="TIPIN/Csm3/Swi3"/>
</dbReference>